<feature type="region of interest" description="Disordered" evidence="1">
    <location>
        <begin position="517"/>
        <end position="556"/>
    </location>
</feature>
<accession>A0A251N5P4</accession>
<dbReference type="OrthoDB" id="1908091at2759"/>
<dbReference type="Gramene" id="ONH94667">
    <property type="protein sequence ID" value="ONH94667"/>
    <property type="gene ID" value="PRUPE_7G025700"/>
</dbReference>
<keyword evidence="2" id="KW-0812">Transmembrane</keyword>
<evidence type="ECO:0000313" key="4">
    <source>
        <dbReference type="Proteomes" id="UP000006882"/>
    </source>
</evidence>
<feature type="compositionally biased region" description="Basic and acidic residues" evidence="1">
    <location>
        <begin position="638"/>
        <end position="651"/>
    </location>
</feature>
<dbReference type="Gramene" id="ONH94669">
    <property type="protein sequence ID" value="ONH94669"/>
    <property type="gene ID" value="PRUPE_7G025700"/>
</dbReference>
<feature type="compositionally biased region" description="Acidic residues" evidence="1">
    <location>
        <begin position="327"/>
        <end position="339"/>
    </location>
</feature>
<protein>
    <submittedName>
        <fullName evidence="3">Uncharacterized protein</fullName>
    </submittedName>
</protein>
<feature type="compositionally biased region" description="Low complexity" evidence="1">
    <location>
        <begin position="517"/>
        <end position="539"/>
    </location>
</feature>
<feature type="compositionally biased region" description="Acidic residues" evidence="1">
    <location>
        <begin position="242"/>
        <end position="257"/>
    </location>
</feature>
<sequence length="1294" mass="141606">MGIVLEIGVQIRKFAIISKRTCYRLVGNHPFLVGVLLFLIFLYRSFPFAFSLLVSTSPVLVCTAVLLGTLLSFGQPNIPEIEKEEKLTHDIASLKTGVSRDDTFVVDRDGSFSTERFSGKTRDVVSSEVEDHDPQRDSKVSSEVEDHDGSSVYVPLINENLKHTQNEKRVIEGVERELESPELDNQRDPHDERLGIEGVEWDVEAVEQQYTLVQTVEDDISPRESYRADHLDSSLGVGGSAGDDEADEDVNDEASDSESDRAESSSPDASMADILPILDELHPLLDSEAPEPAHMSHDESESDRSNAGSVESDKETENLGRGVQGDDGVDYNDGDEEEAQGGKEDESESAIIWTEDDQKNLMDLGNLELERNQRLENLIARRRARKSFKITAEKNLIDFDSADLPFNIAPISTTRHNPFDLPYDSFDNLGLPPIPGSAPSILLPRRNPFDLPYESNEEKPDLKGDHFEQEFMAFHSKDAFFRRHESFSLGPSSLGHAKQERQDFKWRPVFVPERLASEGTSSSSFQRQSSEVSDSKLSSLPDTESVSSAADLDERKFSEQDFTKEAEVISNIYHAPYLVEHESHSSEDVDSLDMEQAGKRDVQHDEPAIKLGELQNPDPSLSGTGGVATLVEHISNEIHLKPEPVEEDKTSRSSLSSLSEVDENISDVMKGGSTSLEAEGDIIKEFVISLQPSIEESEVQFMSRAVDDNEHKEPVYDSSPLPTEKILSFNSISSDMQADISEMVTPQASTEMYVVDQDSEAPGESTEKGTSGYVEINGSTSEVHASDEIERSLGTCNQLNLACPHLEEEIYLPKNLNVKTASSDSSYQSVLSEKMPSEQEKVLSWSDKSMVEPCFDDHAEALVVNEEVDDVKEIDAGLLSELDAGLLSELDAVGDFSVKEVVGEPLHTDEPIQEEANVSRTEFGDSNLSESNLELLVPEARSIEDIDMAFKQIQKGLDVEEVILPSIVDNQLAVEAAENTVQTSSEFPIVEARSLEDIVTTLNQVSESSVNVLPQLMDSEDQSTELPLEYIHTILKQVSEGNSIGELPNPSYSNDGSEEVGTTAVGSLEEIASRNIVSSVQENITACDALEQVSESHVDELPKPTSNSEGLEEVGINAMGSMEEIASSNIVSSALENISTQTALKQVSESHVDELPKQTSDLKEGSAEVGTTAMGSTNEIASSNIVSSEQENFTTHTALKQVSESHVDELPKPTANSKEGLEEVGDAMASSTKEIASTTTEPGVQEAITTPTALKQVSGSNVDELPKSSNSQSGFAEVGPNATDLPIENIRHEN</sequence>
<dbReference type="EMBL" id="CM007657">
    <property type="protein sequence ID" value="ONH94667.1"/>
    <property type="molecule type" value="Genomic_DNA"/>
</dbReference>
<feature type="compositionally biased region" description="Basic and acidic residues" evidence="1">
    <location>
        <begin position="221"/>
        <end position="232"/>
    </location>
</feature>
<dbReference type="PANTHER" id="PTHR33870">
    <property type="entry name" value="CARDIOMYOPATHY-ASSOCIATED PROTEIN"/>
    <property type="match status" value="1"/>
</dbReference>
<reference evidence="3" key="2">
    <citation type="submission" date="2016-12" db="EMBL/GenBank/DDBJ databases">
        <title>WGS assembly of Prunus persica.</title>
        <authorList>
            <person name="Verde I."/>
            <person name="Jenkins J."/>
            <person name="Dondini L."/>
            <person name="Micali S."/>
            <person name="Pagliarani G."/>
            <person name="Vendramin E."/>
            <person name="Paris R."/>
            <person name="Aramini V."/>
            <person name="Gazza L."/>
            <person name="Rossini L."/>
            <person name="Bassi D."/>
            <person name="Troggio M."/>
            <person name="Shu S."/>
            <person name="Grimwood J.H."/>
            <person name="Tartarini S."/>
            <person name="Dettori M.T."/>
            <person name="Schmutz J."/>
        </authorList>
    </citation>
    <scope>NUCLEOTIDE SEQUENCE</scope>
</reference>
<dbReference type="Proteomes" id="UP000006882">
    <property type="component" value="Chromosome G7"/>
</dbReference>
<proteinExistence type="predicted"/>
<feature type="region of interest" description="Disordered" evidence="1">
    <location>
        <begin position="1254"/>
        <end position="1294"/>
    </location>
</feature>
<feature type="transmembrane region" description="Helical" evidence="2">
    <location>
        <begin position="21"/>
        <end position="43"/>
    </location>
</feature>
<dbReference type="EMBL" id="CM007657">
    <property type="protein sequence ID" value="ONH94668.1"/>
    <property type="molecule type" value="Genomic_DNA"/>
</dbReference>
<name>A0A251N5P4_PRUPE</name>
<evidence type="ECO:0000256" key="2">
    <source>
        <dbReference type="SAM" id="Phobius"/>
    </source>
</evidence>
<feature type="region of interest" description="Disordered" evidence="1">
    <location>
        <begin position="221"/>
        <end position="271"/>
    </location>
</feature>
<keyword evidence="2" id="KW-1133">Transmembrane helix</keyword>
<evidence type="ECO:0000256" key="1">
    <source>
        <dbReference type="SAM" id="MobiDB-lite"/>
    </source>
</evidence>
<dbReference type="STRING" id="3760.A0A251N5P4"/>
<dbReference type="EMBL" id="CM007657">
    <property type="protein sequence ID" value="ONH94669.1"/>
    <property type="molecule type" value="Genomic_DNA"/>
</dbReference>
<dbReference type="eggNOG" id="ENOG502QTXB">
    <property type="taxonomic scope" value="Eukaryota"/>
</dbReference>
<reference evidence="3 4" key="1">
    <citation type="journal article" date="2013" name="Nat. Genet.">
        <title>The high-quality draft genome of peach (Prunus persica) identifies unique patterns of genetic diversity, domestication and genome evolution.</title>
        <authorList>
            <consortium name="International Peach Genome Initiative"/>
            <person name="Verde I."/>
            <person name="Abbott A.G."/>
            <person name="Scalabrin S."/>
            <person name="Jung S."/>
            <person name="Shu S."/>
            <person name="Marroni F."/>
            <person name="Zhebentyayeva T."/>
            <person name="Dettori M.T."/>
            <person name="Grimwood J."/>
            <person name="Cattonaro F."/>
            <person name="Zuccolo A."/>
            <person name="Rossini L."/>
            <person name="Jenkins J."/>
            <person name="Vendramin E."/>
            <person name="Meisel L.A."/>
            <person name="Decroocq V."/>
            <person name="Sosinski B."/>
            <person name="Prochnik S."/>
            <person name="Mitros T."/>
            <person name="Policriti A."/>
            <person name="Cipriani G."/>
            <person name="Dondini L."/>
            <person name="Ficklin S."/>
            <person name="Goodstein D.M."/>
            <person name="Xuan P."/>
            <person name="Del Fabbro C."/>
            <person name="Aramini V."/>
            <person name="Copetti D."/>
            <person name="Gonzalez S."/>
            <person name="Horner D.S."/>
            <person name="Falchi R."/>
            <person name="Lucas S."/>
            <person name="Mica E."/>
            <person name="Maldonado J."/>
            <person name="Lazzari B."/>
            <person name="Bielenberg D."/>
            <person name="Pirona R."/>
            <person name="Miculan M."/>
            <person name="Barakat A."/>
            <person name="Testolin R."/>
            <person name="Stella A."/>
            <person name="Tartarini S."/>
            <person name="Tonutti P."/>
            <person name="Arus P."/>
            <person name="Orellana A."/>
            <person name="Wells C."/>
            <person name="Main D."/>
            <person name="Vizzotto G."/>
            <person name="Silva H."/>
            <person name="Salamini F."/>
            <person name="Schmutz J."/>
            <person name="Morgante M."/>
            <person name="Rokhsar D.S."/>
        </authorList>
    </citation>
    <scope>NUCLEOTIDE SEQUENCE [LARGE SCALE GENOMIC DNA]</scope>
    <source>
        <strain evidence="4">cv. Nemared</strain>
    </source>
</reference>
<dbReference type="PANTHER" id="PTHR33870:SF4">
    <property type="entry name" value="CARDIOMYOPATHY-ASSOCIATED PROTEIN"/>
    <property type="match status" value="1"/>
</dbReference>
<dbReference type="Gramene" id="ONH94668">
    <property type="protein sequence ID" value="ONH94668"/>
    <property type="gene ID" value="PRUPE_7G025700"/>
</dbReference>
<evidence type="ECO:0000313" key="3">
    <source>
        <dbReference type="EMBL" id="ONH94668.1"/>
    </source>
</evidence>
<feature type="compositionally biased region" description="Basic and acidic residues" evidence="1">
    <location>
        <begin position="294"/>
        <end position="304"/>
    </location>
</feature>
<feature type="compositionally biased region" description="Polar residues" evidence="1">
    <location>
        <begin position="1254"/>
        <end position="1274"/>
    </location>
</feature>
<feature type="region of interest" description="Disordered" evidence="1">
    <location>
        <begin position="638"/>
        <end position="659"/>
    </location>
</feature>
<feature type="compositionally biased region" description="Basic and acidic residues" evidence="1">
    <location>
        <begin position="132"/>
        <end position="149"/>
    </location>
</feature>
<organism evidence="3 4">
    <name type="scientific">Prunus persica</name>
    <name type="common">Peach</name>
    <name type="synonym">Amygdalus persica</name>
    <dbReference type="NCBI Taxonomy" id="3760"/>
    <lineage>
        <taxon>Eukaryota</taxon>
        <taxon>Viridiplantae</taxon>
        <taxon>Streptophyta</taxon>
        <taxon>Embryophyta</taxon>
        <taxon>Tracheophyta</taxon>
        <taxon>Spermatophyta</taxon>
        <taxon>Magnoliopsida</taxon>
        <taxon>eudicotyledons</taxon>
        <taxon>Gunneridae</taxon>
        <taxon>Pentapetalae</taxon>
        <taxon>rosids</taxon>
        <taxon>fabids</taxon>
        <taxon>Rosales</taxon>
        <taxon>Rosaceae</taxon>
        <taxon>Amygdaloideae</taxon>
        <taxon>Amygdaleae</taxon>
        <taxon>Prunus</taxon>
    </lineage>
</organism>
<feature type="region of interest" description="Disordered" evidence="1">
    <location>
        <begin position="123"/>
        <end position="150"/>
    </location>
</feature>
<gene>
    <name evidence="3" type="ORF">PRUPE_7G025700</name>
</gene>
<keyword evidence="4" id="KW-1185">Reference proteome</keyword>
<keyword evidence="2" id="KW-0472">Membrane</keyword>
<feature type="region of interest" description="Disordered" evidence="1">
    <location>
        <begin position="285"/>
        <end position="357"/>
    </location>
</feature>